<reference evidence="1" key="1">
    <citation type="journal article" date="2002" name="Nature">
        <title>The genome sequence and structure of rice chromosome 1.</title>
        <authorList>
            <person name="Sasaki T."/>
            <person name="Matsumoto T."/>
            <person name="Yamamoto K."/>
            <person name="Sakata K."/>
            <person name="Baba T."/>
            <person name="Katayose Y."/>
            <person name="Wu J."/>
            <person name="Niimura Y."/>
            <person name="Cheng Z."/>
            <person name="Nagamura Y."/>
            <person name="Antonio B.A."/>
            <person name="Kanamori H."/>
            <person name="Hosokawa S."/>
            <person name="Masukawa M."/>
            <person name="Arikawa K."/>
            <person name="Chiden Y."/>
            <person name="Hayashi M."/>
            <person name="Okamoto M."/>
            <person name="Ando T."/>
            <person name="Aoki H."/>
            <person name="Arita K."/>
            <person name="Hamada M."/>
            <person name="Harada C."/>
            <person name="Hijishita S."/>
            <person name="Honda M."/>
            <person name="Ichikawa Y."/>
            <person name="Idonuma A."/>
            <person name="Iijima M."/>
            <person name="Ikeda M."/>
            <person name="Ikeno M."/>
            <person name="Itoh S."/>
            <person name="Itoh T."/>
            <person name="Itoh Y."/>
            <person name="Itoh Y."/>
            <person name="Iwabuchi A."/>
            <person name="Kamiya K."/>
            <person name="Karasawa W."/>
            <person name="Katagiri S."/>
            <person name="Kikuta A."/>
            <person name="Kobayashi N."/>
            <person name="Kono I."/>
            <person name="Machita K."/>
            <person name="Maehara T."/>
            <person name="Mizuno H."/>
            <person name="Mizubayashi T."/>
            <person name="Mukai Y."/>
            <person name="Nagasaki H."/>
            <person name="Nakashima M."/>
            <person name="Nakama Y."/>
            <person name="Nakamichi Y."/>
            <person name="Nakamura M."/>
            <person name="Namiki N."/>
            <person name="Negishi M."/>
            <person name="Ohta I."/>
            <person name="Ono N."/>
            <person name="Saji S."/>
            <person name="Sakai K."/>
            <person name="Shibata M."/>
            <person name="Shimokawa T."/>
            <person name="Shomura A."/>
            <person name="Song J."/>
            <person name="Takazaki Y."/>
            <person name="Terasawa K."/>
            <person name="Tsuji K."/>
            <person name="Waki K."/>
            <person name="Yamagata H."/>
            <person name="Yamane H."/>
            <person name="Yoshiki S."/>
            <person name="Yoshihara R."/>
            <person name="Yukawa K."/>
            <person name="Zhong H."/>
            <person name="Iwama H."/>
            <person name="Endo T."/>
            <person name="Ito H."/>
            <person name="Hahn J.H."/>
            <person name="Kim H.I."/>
            <person name="Eun M.Y."/>
            <person name="Yano M."/>
            <person name="Jiang J."/>
            <person name="Gojobori T."/>
        </authorList>
    </citation>
    <scope>NUCLEOTIDE SEQUENCE [LARGE SCALE GENOMIC DNA]</scope>
</reference>
<gene>
    <name evidence="1" type="primary">OSJNBa0014K08.24</name>
</gene>
<accession>Q5JLY3</accession>
<protein>
    <submittedName>
        <fullName evidence="1">Uncharacterized protein</fullName>
    </submittedName>
</protein>
<evidence type="ECO:0000313" key="1">
    <source>
        <dbReference type="EMBL" id="BAD87526.1"/>
    </source>
</evidence>
<dbReference type="Proteomes" id="UP000817658">
    <property type="component" value="Chromosome 1"/>
</dbReference>
<organism evidence="1">
    <name type="scientific">Oryza sativa subsp. japonica</name>
    <name type="common">Rice</name>
    <dbReference type="NCBI Taxonomy" id="39947"/>
    <lineage>
        <taxon>Eukaryota</taxon>
        <taxon>Viridiplantae</taxon>
        <taxon>Streptophyta</taxon>
        <taxon>Embryophyta</taxon>
        <taxon>Tracheophyta</taxon>
        <taxon>Spermatophyta</taxon>
        <taxon>Magnoliopsida</taxon>
        <taxon>Liliopsida</taxon>
        <taxon>Poales</taxon>
        <taxon>Poaceae</taxon>
        <taxon>BOP clade</taxon>
        <taxon>Oryzoideae</taxon>
        <taxon>Oryzeae</taxon>
        <taxon>Oryzinae</taxon>
        <taxon>Oryza</taxon>
        <taxon>Oryza sativa</taxon>
    </lineage>
</organism>
<name>Q5JLY3_ORYSJ</name>
<proteinExistence type="predicted"/>
<sequence>MLVLRWQIYHADAGMYTGVYVLAAASDGSQAAPVHLLPVVKAHKLVLPRPEHVEPARNATMTRSIFGAKNCFYTPAITSSIIKRMQ</sequence>
<dbReference type="EMBL" id="AP003376">
    <property type="protein sequence ID" value="BAD87526.1"/>
    <property type="molecule type" value="Genomic_DNA"/>
</dbReference>
<dbReference type="AlphaFoldDB" id="Q5JLY3"/>